<dbReference type="InterPro" id="IPR002104">
    <property type="entry name" value="Integrase_catalytic"/>
</dbReference>
<dbReference type="EMBL" id="RXOL01000001">
    <property type="protein sequence ID" value="RVQ68779.1"/>
    <property type="molecule type" value="Genomic_DNA"/>
</dbReference>
<organism evidence="3 4">
    <name type="scientific">Croceicoccus ponticola</name>
    <dbReference type="NCBI Taxonomy" id="2217664"/>
    <lineage>
        <taxon>Bacteria</taxon>
        <taxon>Pseudomonadati</taxon>
        <taxon>Pseudomonadota</taxon>
        <taxon>Alphaproteobacteria</taxon>
        <taxon>Sphingomonadales</taxon>
        <taxon>Erythrobacteraceae</taxon>
        <taxon>Croceicoccus</taxon>
    </lineage>
</organism>
<dbReference type="RefSeq" id="WP_127610965.1">
    <property type="nucleotide sequence ID" value="NZ_RXOL01000001.1"/>
</dbReference>
<name>A0A437GZL6_9SPHN</name>
<proteinExistence type="predicted"/>
<keyword evidence="1" id="KW-0233">DNA recombination</keyword>
<evidence type="ECO:0000259" key="2">
    <source>
        <dbReference type="Pfam" id="PF00589"/>
    </source>
</evidence>
<dbReference type="GO" id="GO:0006310">
    <property type="term" value="P:DNA recombination"/>
    <property type="evidence" value="ECO:0007669"/>
    <property type="project" value="UniProtKB-KW"/>
</dbReference>
<dbReference type="GO" id="GO:0003677">
    <property type="term" value="F:DNA binding"/>
    <property type="evidence" value="ECO:0007669"/>
    <property type="project" value="InterPro"/>
</dbReference>
<evidence type="ECO:0000313" key="4">
    <source>
        <dbReference type="Proteomes" id="UP000283003"/>
    </source>
</evidence>
<dbReference type="InterPro" id="IPR013762">
    <property type="entry name" value="Integrase-like_cat_sf"/>
</dbReference>
<dbReference type="Pfam" id="PF00589">
    <property type="entry name" value="Phage_integrase"/>
    <property type="match status" value="1"/>
</dbReference>
<dbReference type="OrthoDB" id="9785687at2"/>
<accession>A0A437GZL6</accession>
<keyword evidence="4" id="KW-1185">Reference proteome</keyword>
<dbReference type="Proteomes" id="UP000283003">
    <property type="component" value="Unassembled WGS sequence"/>
</dbReference>
<evidence type="ECO:0000256" key="1">
    <source>
        <dbReference type="ARBA" id="ARBA00023172"/>
    </source>
</evidence>
<comment type="caution">
    <text evidence="3">The sequence shown here is derived from an EMBL/GenBank/DDBJ whole genome shotgun (WGS) entry which is preliminary data.</text>
</comment>
<dbReference type="AlphaFoldDB" id="A0A437GZL6"/>
<protein>
    <submittedName>
        <fullName evidence="3">Site-specific integrase</fullName>
    </submittedName>
</protein>
<sequence length="64" mass="7226">MRDHGRGGASRFSLHAMRHAAASQFIEQGWPPEKIQVMLGHSRPRLALPRTASFDITIFIELLD</sequence>
<evidence type="ECO:0000313" key="3">
    <source>
        <dbReference type="EMBL" id="RVQ68779.1"/>
    </source>
</evidence>
<dbReference type="SUPFAM" id="SSF56349">
    <property type="entry name" value="DNA breaking-rejoining enzymes"/>
    <property type="match status" value="1"/>
</dbReference>
<dbReference type="InterPro" id="IPR011010">
    <property type="entry name" value="DNA_brk_join_enz"/>
</dbReference>
<dbReference type="GO" id="GO:0015074">
    <property type="term" value="P:DNA integration"/>
    <property type="evidence" value="ECO:0007669"/>
    <property type="project" value="InterPro"/>
</dbReference>
<feature type="domain" description="Tyr recombinase" evidence="2">
    <location>
        <begin position="9"/>
        <end position="44"/>
    </location>
</feature>
<gene>
    <name evidence="3" type="ORF">EKN06_00655</name>
</gene>
<reference evidence="3 4" key="1">
    <citation type="submission" date="2018-12" db="EMBL/GenBank/DDBJ databases">
        <title>Croceicoccus ponticola sp. nov., a lipolytic bacterium isolated from seawater.</title>
        <authorList>
            <person name="Yoon J.-H."/>
        </authorList>
    </citation>
    <scope>NUCLEOTIDE SEQUENCE [LARGE SCALE GENOMIC DNA]</scope>
    <source>
        <strain evidence="3 4">GM-16</strain>
    </source>
</reference>
<dbReference type="Gene3D" id="1.10.443.10">
    <property type="entry name" value="Intergrase catalytic core"/>
    <property type="match status" value="1"/>
</dbReference>